<gene>
    <name evidence="2" type="ORF">RM479_20310</name>
</gene>
<proteinExistence type="predicted"/>
<sequence>MSARPDRRPAPTAADLSWLWWVPFLVAALALVTEFLSEWVVRWFAVVPRPARIVAVRDGDPVVLVDVGTGTPLEALAHGSHTSGDPVETTVRHVPFVPEAVVLGDHVSPWPFVVLTVLLCLGSLVVWAPWGLRAAWNLRRRRPPRSRRRPHRDRDRGTDLWGPVLSRAIPGAACAVGGALLGGWGLIRASVSGESPDLGALASLFAAWLLLPPGIVLALRALLRYADRAPVRVVPDRVRTLPPKVASTVLVLALILAALSLPAGFGWGAYREHRAMAVTETGTALVSEVRTRDDRGACRAEADLHHTVADLPYRTTIDVDCADVSHLRSERFVPVEWSVARPEHVRWIR</sequence>
<keyword evidence="1" id="KW-0812">Transmembrane</keyword>
<feature type="transmembrane region" description="Helical" evidence="1">
    <location>
        <begin position="244"/>
        <end position="270"/>
    </location>
</feature>
<evidence type="ECO:0000313" key="3">
    <source>
        <dbReference type="Proteomes" id="UP001183390"/>
    </source>
</evidence>
<evidence type="ECO:0000313" key="2">
    <source>
        <dbReference type="EMBL" id="MDT0330768.1"/>
    </source>
</evidence>
<keyword evidence="1" id="KW-1133">Transmembrane helix</keyword>
<feature type="transmembrane region" description="Helical" evidence="1">
    <location>
        <begin position="110"/>
        <end position="132"/>
    </location>
</feature>
<protein>
    <recommendedName>
        <fullName evidence="4">DUF3592 domain-containing protein</fullName>
    </recommendedName>
</protein>
<comment type="caution">
    <text evidence="2">The sequence shown here is derived from an EMBL/GenBank/DDBJ whole genome shotgun (WGS) entry which is preliminary data.</text>
</comment>
<dbReference type="EMBL" id="JAVREP010000015">
    <property type="protein sequence ID" value="MDT0330768.1"/>
    <property type="molecule type" value="Genomic_DNA"/>
</dbReference>
<evidence type="ECO:0008006" key="4">
    <source>
        <dbReference type="Google" id="ProtNLM"/>
    </source>
</evidence>
<keyword evidence="3" id="KW-1185">Reference proteome</keyword>
<name>A0ABU2MDK5_9ACTN</name>
<keyword evidence="1" id="KW-0472">Membrane</keyword>
<dbReference type="Proteomes" id="UP001183390">
    <property type="component" value="Unassembled WGS sequence"/>
</dbReference>
<accession>A0ABU2MDK5</accession>
<evidence type="ECO:0000256" key="1">
    <source>
        <dbReference type="SAM" id="Phobius"/>
    </source>
</evidence>
<organism evidence="2 3">
    <name type="scientific">Nocardiopsis lambiniae</name>
    <dbReference type="NCBI Taxonomy" id="3075539"/>
    <lineage>
        <taxon>Bacteria</taxon>
        <taxon>Bacillati</taxon>
        <taxon>Actinomycetota</taxon>
        <taxon>Actinomycetes</taxon>
        <taxon>Streptosporangiales</taxon>
        <taxon>Nocardiopsidaceae</taxon>
        <taxon>Nocardiopsis</taxon>
    </lineage>
</organism>
<feature type="transmembrane region" description="Helical" evidence="1">
    <location>
        <begin position="164"/>
        <end position="187"/>
    </location>
</feature>
<reference evidence="3" key="1">
    <citation type="submission" date="2023-07" db="EMBL/GenBank/DDBJ databases">
        <title>30 novel species of actinomycetes from the DSMZ collection.</title>
        <authorList>
            <person name="Nouioui I."/>
        </authorList>
    </citation>
    <scope>NUCLEOTIDE SEQUENCE [LARGE SCALE GENOMIC DNA]</scope>
    <source>
        <strain evidence="3">DSM 44743</strain>
    </source>
</reference>
<dbReference type="RefSeq" id="WP_311513342.1">
    <property type="nucleotide sequence ID" value="NZ_JAVREP010000015.1"/>
</dbReference>
<feature type="transmembrane region" description="Helical" evidence="1">
    <location>
        <begin position="199"/>
        <end position="223"/>
    </location>
</feature>
<feature type="transmembrane region" description="Helical" evidence="1">
    <location>
        <begin position="12"/>
        <end position="32"/>
    </location>
</feature>